<keyword evidence="1" id="KW-0732">Signal</keyword>
<dbReference type="Proteomes" id="UP000016761">
    <property type="component" value="Unassembled WGS sequence"/>
</dbReference>
<dbReference type="PATRIC" id="fig|1354303.4.peg.2051"/>
<dbReference type="PROSITE" id="PS51257">
    <property type="entry name" value="PROKAR_LIPOPROTEIN"/>
    <property type="match status" value="1"/>
</dbReference>
<sequence length="46" mass="4996">MKSLTFVYLLTTALLSTGCQSFQFVESPIPVTAHPAPMVINQNTTP</sequence>
<name>U4T7N0_9GAMM</name>
<evidence type="ECO:0000313" key="3">
    <source>
        <dbReference type="Proteomes" id="UP000016761"/>
    </source>
</evidence>
<evidence type="ECO:0000256" key="1">
    <source>
        <dbReference type="SAM" id="SignalP"/>
    </source>
</evidence>
<feature type="chain" id="PRO_5004655631" description="Lipoprotein" evidence="1">
    <location>
        <begin position="22"/>
        <end position="46"/>
    </location>
</feature>
<comment type="caution">
    <text evidence="2">The sequence shown here is derived from an EMBL/GenBank/DDBJ whole genome shotgun (WGS) entry which is preliminary data.</text>
</comment>
<organism evidence="2 3">
    <name type="scientific">Psychrobacter aquaticus CMS 56</name>
    <dbReference type="NCBI Taxonomy" id="1354303"/>
    <lineage>
        <taxon>Bacteria</taxon>
        <taxon>Pseudomonadati</taxon>
        <taxon>Pseudomonadota</taxon>
        <taxon>Gammaproteobacteria</taxon>
        <taxon>Moraxellales</taxon>
        <taxon>Moraxellaceae</taxon>
        <taxon>Psychrobacter</taxon>
    </lineage>
</organism>
<proteinExistence type="predicted"/>
<evidence type="ECO:0008006" key="4">
    <source>
        <dbReference type="Google" id="ProtNLM"/>
    </source>
</evidence>
<dbReference type="EMBL" id="AUSW01000034">
    <property type="protein sequence ID" value="ERL54739.1"/>
    <property type="molecule type" value="Genomic_DNA"/>
</dbReference>
<accession>U4T7N0</accession>
<evidence type="ECO:0000313" key="2">
    <source>
        <dbReference type="EMBL" id="ERL54739.1"/>
    </source>
</evidence>
<keyword evidence="3" id="KW-1185">Reference proteome</keyword>
<protein>
    <recommendedName>
        <fullName evidence="4">Lipoprotein</fullName>
    </recommendedName>
</protein>
<gene>
    <name evidence="2" type="ORF">M917_2085</name>
</gene>
<dbReference type="AlphaFoldDB" id="U4T7N0"/>
<feature type="signal peptide" evidence="1">
    <location>
        <begin position="1"/>
        <end position="21"/>
    </location>
</feature>
<reference evidence="2 3" key="1">
    <citation type="journal article" date="2013" name="Genome Announc.">
        <title>Draft Genome Sequence of Psychrobacter aquaticus Strain CMS 56T, Isolated from a Cyanobacterial Mat Sample Collected from Water Bodies in the McMurdo Dry Valley Region of Antarctica.</title>
        <authorList>
            <person name="Reddy G.S."/>
            <person name="Ara S."/>
            <person name="Singh A."/>
            <person name="Kumar Pinnaka A."/>
            <person name="Shivaji S."/>
        </authorList>
    </citation>
    <scope>NUCLEOTIDE SEQUENCE [LARGE SCALE GENOMIC DNA]</scope>
    <source>
        <strain evidence="2 3">CMS 56</strain>
    </source>
</reference>